<keyword evidence="5" id="KW-0805">Transcription regulation</keyword>
<evidence type="ECO:0000256" key="8">
    <source>
        <dbReference type="SAM" id="MobiDB-lite"/>
    </source>
</evidence>
<dbReference type="OrthoDB" id="5600085at2759"/>
<dbReference type="GO" id="GO:0006878">
    <property type="term" value="P:intracellular copper ion homeostasis"/>
    <property type="evidence" value="ECO:0007669"/>
    <property type="project" value="TreeGrafter"/>
</dbReference>
<reference evidence="10" key="1">
    <citation type="submission" date="2018-04" db="EMBL/GenBank/DDBJ databases">
        <title>Whole genome sequencing of Hypsizygus marmoreus.</title>
        <authorList>
            <person name="Choi I.-G."/>
            <person name="Min B."/>
            <person name="Kim J.-G."/>
            <person name="Kim S."/>
            <person name="Oh Y.-L."/>
            <person name="Kong W.-S."/>
            <person name="Park H."/>
            <person name="Jeong J."/>
            <person name="Song E.-S."/>
        </authorList>
    </citation>
    <scope>NUCLEOTIDE SEQUENCE [LARGE SCALE GENOMIC DNA]</scope>
    <source>
        <strain evidence="10">51987-8</strain>
    </source>
</reference>
<organism evidence="10 11">
    <name type="scientific">Hypsizygus marmoreus</name>
    <name type="common">White beech mushroom</name>
    <name type="synonym">Agaricus marmoreus</name>
    <dbReference type="NCBI Taxonomy" id="39966"/>
    <lineage>
        <taxon>Eukaryota</taxon>
        <taxon>Fungi</taxon>
        <taxon>Dikarya</taxon>
        <taxon>Basidiomycota</taxon>
        <taxon>Agaricomycotina</taxon>
        <taxon>Agaricomycetes</taxon>
        <taxon>Agaricomycetidae</taxon>
        <taxon>Agaricales</taxon>
        <taxon>Tricholomatineae</taxon>
        <taxon>Lyophyllaceae</taxon>
        <taxon>Hypsizygus</taxon>
    </lineage>
</organism>
<dbReference type="FunFam" id="3.90.430.10:FF:000001">
    <property type="entry name" value="Copper fist DNA-binding protein"/>
    <property type="match status" value="1"/>
</dbReference>
<keyword evidence="3" id="KW-0862">Zinc</keyword>
<feature type="region of interest" description="Disordered" evidence="8">
    <location>
        <begin position="141"/>
        <end position="218"/>
    </location>
</feature>
<feature type="compositionally biased region" description="Low complexity" evidence="8">
    <location>
        <begin position="504"/>
        <end position="515"/>
    </location>
</feature>
<dbReference type="GO" id="GO:0000981">
    <property type="term" value="F:DNA-binding transcription factor activity, RNA polymerase II-specific"/>
    <property type="evidence" value="ECO:0007669"/>
    <property type="project" value="TreeGrafter"/>
</dbReference>
<evidence type="ECO:0000256" key="6">
    <source>
        <dbReference type="ARBA" id="ARBA00023163"/>
    </source>
</evidence>
<dbReference type="InterPro" id="IPR036395">
    <property type="entry name" value="Cu_fist_DNA-bd_dom_sf"/>
</dbReference>
<dbReference type="InParanoid" id="A0A369K2S6"/>
<evidence type="ECO:0000256" key="1">
    <source>
        <dbReference type="ARBA" id="ARBA00004123"/>
    </source>
</evidence>
<keyword evidence="6" id="KW-0804">Transcription</keyword>
<dbReference type="Proteomes" id="UP000076154">
    <property type="component" value="Unassembled WGS sequence"/>
</dbReference>
<dbReference type="GO" id="GO:0006879">
    <property type="term" value="P:intracellular iron ion homeostasis"/>
    <property type="evidence" value="ECO:0007669"/>
    <property type="project" value="TreeGrafter"/>
</dbReference>
<keyword evidence="11" id="KW-1185">Reference proteome</keyword>
<sequence length="620" mass="65976">MILLNNDKFACETCIKGHRSSTCQHTDRPLFEIKKKGRPVTQCDHCRELRKTKQVHVKCICETKEDIGASQSSGVKKGHTKIPDCATFPLGLPEALGASVALQASSEGPSSDSDHGGTKNSCSCAAGEACHCCIPRKSAPRNRKKDAARPQRPPAESYDTPRPSGSRTPSHILARLAELRPVLPRPSRSRSDSGPLHDASSGIAHGHSARPENHLFSPYGRAYDMTHEHAYDDGQDQQLNDVSQNFSVPSTSLFPYDEQIFRDQLHALEAAAASSWLPPQGSESGALSFPSTCGCGDSCSCPGCVQHNGASAAPSSSAFSSCMNPGACNTCLDCTILSLPASLPPDTSLSINDAYQAESIDEWIRQVSQLPRSSPGMVTSPMDDQAHQPPPPNWDPHLPPIVEPIPNLQSTYTVQPCCGGLCECSPGYCQCSSNDENGYDCRKEMLTSDFATAGGGISSPSTSLAPSGGSMPYATMRNHSDNGLYMDSGAEGGRFLGIPEPPRSRSSSLSSQSSRGQPPHHHPFTNQPLGSEYSFAGAPAGRVRGPFNPGLSISSPNLGLGLKLQTEFSNSRSAGSSPSSTSPTRSMIGRGNVSYAVSNPDSDGYISADDRNPQMRWRGE</sequence>
<feature type="region of interest" description="Disordered" evidence="8">
    <location>
        <begin position="569"/>
        <end position="620"/>
    </location>
</feature>
<dbReference type="SMART" id="SM01090">
    <property type="entry name" value="Copper-fist"/>
    <property type="match status" value="1"/>
</dbReference>
<evidence type="ECO:0000256" key="2">
    <source>
        <dbReference type="ARBA" id="ARBA00022723"/>
    </source>
</evidence>
<keyword evidence="2" id="KW-0479">Metal-binding</keyword>
<evidence type="ECO:0000256" key="3">
    <source>
        <dbReference type="ARBA" id="ARBA00022833"/>
    </source>
</evidence>
<feature type="compositionally biased region" description="Low complexity" evidence="8">
    <location>
        <begin position="179"/>
        <end position="196"/>
    </location>
</feature>
<keyword evidence="4" id="KW-0186">Copper</keyword>
<gene>
    <name evidence="10" type="primary">cuf1</name>
    <name evidence="10" type="ORF">Hypma_001475</name>
</gene>
<dbReference type="Pfam" id="PF00649">
    <property type="entry name" value="Copper-fist"/>
    <property type="match status" value="1"/>
</dbReference>
<feature type="region of interest" description="Disordered" evidence="8">
    <location>
        <begin position="452"/>
        <end position="541"/>
    </location>
</feature>
<evidence type="ECO:0000313" key="10">
    <source>
        <dbReference type="EMBL" id="RDB28268.1"/>
    </source>
</evidence>
<dbReference type="GO" id="GO:0005634">
    <property type="term" value="C:nucleus"/>
    <property type="evidence" value="ECO:0007669"/>
    <property type="project" value="UniProtKB-SubCell"/>
</dbReference>
<feature type="compositionally biased region" description="Basic and acidic residues" evidence="8">
    <location>
        <begin position="608"/>
        <end position="620"/>
    </location>
</feature>
<dbReference type="PRINTS" id="PR00617">
    <property type="entry name" value="COPPERFIST"/>
</dbReference>
<evidence type="ECO:0000259" key="9">
    <source>
        <dbReference type="PROSITE" id="PS50073"/>
    </source>
</evidence>
<dbReference type="SMART" id="SM00412">
    <property type="entry name" value="Cu_FIST"/>
    <property type="match status" value="1"/>
</dbReference>
<evidence type="ECO:0000256" key="7">
    <source>
        <dbReference type="ARBA" id="ARBA00023242"/>
    </source>
</evidence>
<proteinExistence type="predicted"/>
<evidence type="ECO:0000313" key="11">
    <source>
        <dbReference type="Proteomes" id="UP000076154"/>
    </source>
</evidence>
<comment type="subcellular location">
    <subcellularLocation>
        <location evidence="1">Nucleus</location>
    </subcellularLocation>
</comment>
<name>A0A369K2S6_HYPMA</name>
<dbReference type="GO" id="GO:0045944">
    <property type="term" value="P:positive regulation of transcription by RNA polymerase II"/>
    <property type="evidence" value="ECO:0007669"/>
    <property type="project" value="TreeGrafter"/>
</dbReference>
<dbReference type="InterPro" id="IPR001083">
    <property type="entry name" value="Cu_fist_DNA-bd_dom"/>
</dbReference>
<protein>
    <submittedName>
        <fullName evidence="10">Metal-binding regulatory protein cuf1</fullName>
    </submittedName>
</protein>
<dbReference type="GO" id="GO:0005507">
    <property type="term" value="F:copper ion binding"/>
    <property type="evidence" value="ECO:0007669"/>
    <property type="project" value="InterPro"/>
</dbReference>
<evidence type="ECO:0000256" key="5">
    <source>
        <dbReference type="ARBA" id="ARBA00023015"/>
    </source>
</evidence>
<accession>A0A369K2S6</accession>
<dbReference type="GO" id="GO:0000978">
    <property type="term" value="F:RNA polymerase II cis-regulatory region sequence-specific DNA binding"/>
    <property type="evidence" value="ECO:0007669"/>
    <property type="project" value="TreeGrafter"/>
</dbReference>
<feature type="domain" description="Copper-fist" evidence="9">
    <location>
        <begin position="1"/>
        <end position="40"/>
    </location>
</feature>
<dbReference type="SUPFAM" id="SSF57879">
    <property type="entry name" value="Zinc domain conserved in yeast copper-regulated transcription factors"/>
    <property type="match status" value="1"/>
</dbReference>
<dbReference type="PANTHER" id="PTHR28088">
    <property type="entry name" value="TRANSCRIPTIONAL ACTIVATOR HAA1-RELATED"/>
    <property type="match status" value="1"/>
</dbReference>
<dbReference type="PANTHER" id="PTHR28088:SF5">
    <property type="entry name" value="TRANSCRIPTIONAL ACTIVATOR HAA1-RELATED"/>
    <property type="match status" value="1"/>
</dbReference>
<dbReference type="AlphaFoldDB" id="A0A369K2S6"/>
<evidence type="ECO:0000256" key="4">
    <source>
        <dbReference type="ARBA" id="ARBA00023008"/>
    </source>
</evidence>
<dbReference type="PROSITE" id="PS50073">
    <property type="entry name" value="COPPER_FIST_2"/>
    <property type="match status" value="1"/>
</dbReference>
<feature type="compositionally biased region" description="Low complexity" evidence="8">
    <location>
        <begin position="569"/>
        <end position="586"/>
    </location>
</feature>
<comment type="caution">
    <text evidence="10">The sequence shown here is derived from an EMBL/GenBank/DDBJ whole genome shotgun (WGS) entry which is preliminary data.</text>
</comment>
<dbReference type="InterPro" id="IPR051763">
    <property type="entry name" value="Copper_Homeo_Regul"/>
</dbReference>
<dbReference type="Gene3D" id="3.90.430.10">
    <property type="entry name" value="Copper fist DNA-binding domain"/>
    <property type="match status" value="1"/>
</dbReference>
<feature type="region of interest" description="Disordered" evidence="8">
    <location>
        <begin position="371"/>
        <end position="396"/>
    </location>
</feature>
<dbReference type="STRING" id="39966.A0A369K2S6"/>
<keyword evidence="7" id="KW-0539">Nucleus</keyword>
<dbReference type="EMBL" id="LUEZ02000012">
    <property type="protein sequence ID" value="RDB28268.1"/>
    <property type="molecule type" value="Genomic_DNA"/>
</dbReference>